<evidence type="ECO:0000313" key="2">
    <source>
        <dbReference type="Proteomes" id="UP000003880"/>
    </source>
</evidence>
<name>D4BK49_9ENTR</name>
<protein>
    <submittedName>
        <fullName evidence="1">Uncharacterized protein</fullName>
    </submittedName>
</protein>
<gene>
    <name evidence="1" type="ORF">CIT292_10665</name>
</gene>
<comment type="caution">
    <text evidence="1">The sequence shown here is derived from an EMBL/GenBank/DDBJ whole genome shotgun (WGS) entry which is preliminary data.</text>
</comment>
<reference evidence="1 2" key="1">
    <citation type="submission" date="2010-02" db="EMBL/GenBank/DDBJ databases">
        <authorList>
            <person name="Weinstock G."/>
            <person name="Sodergren E."/>
            <person name="Clifton S."/>
            <person name="Fulton L."/>
            <person name="Fulton B."/>
            <person name="Courtney L."/>
            <person name="Fronick C."/>
            <person name="Harrison M."/>
            <person name="Strong C."/>
            <person name="Farmer C."/>
            <person name="Delahaunty K."/>
            <person name="Markovic C."/>
            <person name="Hall O."/>
            <person name="Minx P."/>
            <person name="Tomlinson C."/>
            <person name="Mitreva M."/>
            <person name="Nelson J."/>
            <person name="Hou S."/>
            <person name="Wollam A."/>
            <person name="Pepin K.H."/>
            <person name="Johnson M."/>
            <person name="Bhonagiri V."/>
            <person name="Zhang X."/>
            <person name="Suruliraj S."/>
            <person name="Warren W."/>
            <person name="Chinwalla A."/>
            <person name="Mardis E.R."/>
            <person name="Wilson R.K."/>
        </authorList>
    </citation>
    <scope>NUCLEOTIDE SEQUENCE [LARGE SCALE GENOMIC DNA]</scope>
    <source>
        <strain evidence="1 2">ATCC 29220</strain>
    </source>
</reference>
<dbReference type="Proteomes" id="UP000003880">
    <property type="component" value="Unassembled WGS sequence"/>
</dbReference>
<evidence type="ECO:0000313" key="1">
    <source>
        <dbReference type="EMBL" id="EFE05692.1"/>
    </source>
</evidence>
<accession>D4BK49</accession>
<proteinExistence type="predicted"/>
<organism evidence="1 2">
    <name type="scientific">Citrobacter youngae ATCC 29220</name>
    <dbReference type="NCBI Taxonomy" id="500640"/>
    <lineage>
        <taxon>Bacteria</taxon>
        <taxon>Pseudomonadati</taxon>
        <taxon>Pseudomonadota</taxon>
        <taxon>Gammaproteobacteria</taxon>
        <taxon>Enterobacterales</taxon>
        <taxon>Enterobacteriaceae</taxon>
        <taxon>Citrobacter</taxon>
        <taxon>Citrobacter freundii complex</taxon>
    </lineage>
</organism>
<dbReference type="HOGENOM" id="CLU_3307028_0_0_6"/>
<dbReference type="EMBL" id="ABWL02000026">
    <property type="protein sequence ID" value="EFE05692.1"/>
    <property type="molecule type" value="Genomic_DNA"/>
</dbReference>
<sequence length="39" mass="4360">MVANSSGFILTQDRKQGEMMVIQTGRLMNTIFNSDIKLA</sequence>
<dbReference type="AlphaFoldDB" id="D4BK49"/>